<keyword evidence="2" id="KW-0812">Transmembrane</keyword>
<feature type="transmembrane region" description="Helical" evidence="2">
    <location>
        <begin position="641"/>
        <end position="664"/>
    </location>
</feature>
<protein>
    <submittedName>
        <fullName evidence="4">Uncharacterized protein</fullName>
    </submittedName>
</protein>
<dbReference type="InterPro" id="IPR052577">
    <property type="entry name" value="VWA7"/>
</dbReference>
<dbReference type="Proteomes" id="UP001217918">
    <property type="component" value="Unassembled WGS sequence"/>
</dbReference>
<organism evidence="4 5">
    <name type="scientific">Phyllachora maydis</name>
    <dbReference type="NCBI Taxonomy" id="1825666"/>
    <lineage>
        <taxon>Eukaryota</taxon>
        <taxon>Fungi</taxon>
        <taxon>Dikarya</taxon>
        <taxon>Ascomycota</taxon>
        <taxon>Pezizomycotina</taxon>
        <taxon>Sordariomycetes</taxon>
        <taxon>Sordariomycetidae</taxon>
        <taxon>Phyllachorales</taxon>
        <taxon>Phyllachoraceae</taxon>
        <taxon>Phyllachora</taxon>
    </lineage>
</organism>
<comment type="caution">
    <text evidence="4">The sequence shown here is derived from an EMBL/GenBank/DDBJ whole genome shotgun (WGS) entry which is preliminary data.</text>
</comment>
<evidence type="ECO:0000256" key="3">
    <source>
        <dbReference type="SAM" id="SignalP"/>
    </source>
</evidence>
<evidence type="ECO:0000313" key="5">
    <source>
        <dbReference type="Proteomes" id="UP001217918"/>
    </source>
</evidence>
<accession>A0AAD9MCZ5</accession>
<reference evidence="4" key="1">
    <citation type="journal article" date="2023" name="Mol. Plant Microbe Interact.">
        <title>Elucidating the Obligate Nature and Biological Capacity of an Invasive Fungal Corn Pathogen.</title>
        <authorList>
            <person name="MacCready J.S."/>
            <person name="Roggenkamp E.M."/>
            <person name="Gdanetz K."/>
            <person name="Chilvers M.I."/>
        </authorList>
    </citation>
    <scope>NUCLEOTIDE SEQUENCE</scope>
    <source>
        <strain evidence="4">PM02</strain>
    </source>
</reference>
<keyword evidence="3" id="KW-0732">Signal</keyword>
<dbReference type="InterPro" id="IPR010816">
    <property type="entry name" value="Het-C"/>
</dbReference>
<evidence type="ECO:0000256" key="2">
    <source>
        <dbReference type="SAM" id="Phobius"/>
    </source>
</evidence>
<dbReference type="AlphaFoldDB" id="A0AAD9MCZ5"/>
<feature type="signal peptide" evidence="3">
    <location>
        <begin position="1"/>
        <end position="26"/>
    </location>
</feature>
<dbReference type="PANTHER" id="PTHR14905:SF7">
    <property type="entry name" value="VON WILLEBRAND FACTOR A DOMAIN-CONTAINING PROTEIN 7"/>
    <property type="match status" value="1"/>
</dbReference>
<evidence type="ECO:0000313" key="4">
    <source>
        <dbReference type="EMBL" id="KAK2070425.1"/>
    </source>
</evidence>
<evidence type="ECO:0000256" key="1">
    <source>
        <dbReference type="SAM" id="MobiDB-lite"/>
    </source>
</evidence>
<name>A0AAD9MCZ5_9PEZI</name>
<gene>
    <name evidence="4" type="ORF">P8C59_004915</name>
</gene>
<keyword evidence="2" id="KW-0472">Membrane</keyword>
<dbReference type="EMBL" id="JAQQPM010000003">
    <property type="protein sequence ID" value="KAK2070425.1"/>
    <property type="molecule type" value="Genomic_DNA"/>
</dbReference>
<proteinExistence type="predicted"/>
<feature type="region of interest" description="Disordered" evidence="1">
    <location>
        <begin position="452"/>
        <end position="471"/>
    </location>
</feature>
<keyword evidence="5" id="KW-1185">Reference proteome</keyword>
<sequence>MTLSGPPPGFLLLLVALLLLVDPAAAFGAGSVPVGSEFKGFVWRHGDIAEALQFLPVSFLARRNVCFTALQRRQVYFGNWLRDFSQLLDAPCLSAVPEPVLRAIVSALAFLEFGFATDEFDVTRARLGVYAHVEHVDNPRGYPDDARIVDPRLRGPVDPRELAVDAATGMKNYVACAGRGWPTAAAYVREQLLQCIQLGRRGRRADMAAARSESFIHLGAALHTLEDFAAHSNFVELCLRELGEETVFPFVGEACRVEAPRRAWGGKPRMVAPLVTGTFGMLDIFHSLLGEADDMAILRSRGSLGSLEDKLVYGGMAFEHIFQLLKTAIKAVSTLAPAGDNDPLLQQLETVGQIFKRVSEEGDGQGGGITDPNFLWQLLEPIFHLHDRIAKWTSESSQATEEQPNQSNSQLWEYTVALVHRYLALMIEGSVKELRNAVRAAKDKVDSEAAKAHSAAVYEPGSTASDPSHADLSKDHFSHVLNPPAGLVATVTTNWAAQRVIRCWDDAALDAEVTVDEVLAILHHPAFALPKTPIQTYMFATVRDWWGTLPRREKEMLRGKLTRESAKTRGHENHALTMKDLEGRPRGFAKFPGSRPRVRAPQRRAWFPLAWLINEVMDDAGWAVTVVGQGIRHPRRLVGQLFGRAAGFVVSAMALLGALLRWVWRLVTAGL</sequence>
<dbReference type="Pfam" id="PF07217">
    <property type="entry name" value="Het-C"/>
    <property type="match status" value="1"/>
</dbReference>
<feature type="chain" id="PRO_5042252408" evidence="3">
    <location>
        <begin position="27"/>
        <end position="671"/>
    </location>
</feature>
<keyword evidence="2" id="KW-1133">Transmembrane helix</keyword>
<dbReference type="PANTHER" id="PTHR14905">
    <property type="entry name" value="NG37"/>
    <property type="match status" value="1"/>
</dbReference>